<comment type="caution">
    <text evidence="1">The sequence shown here is derived from an EMBL/GenBank/DDBJ whole genome shotgun (WGS) entry which is preliminary data.</text>
</comment>
<sequence length="42" mass="4583">MKHGDAETLMAQIQAIGKEDVVNAAQRVRLHTTYLLADGEGM</sequence>
<gene>
    <name evidence="1" type="ORF">SDC9_148873</name>
</gene>
<name>A0A645EMB1_9ZZZZ</name>
<evidence type="ECO:0000313" key="1">
    <source>
        <dbReference type="EMBL" id="MPN01663.1"/>
    </source>
</evidence>
<accession>A0A645EMB1</accession>
<dbReference type="AlphaFoldDB" id="A0A645EMB1"/>
<organism evidence="1">
    <name type="scientific">bioreactor metagenome</name>
    <dbReference type="NCBI Taxonomy" id="1076179"/>
    <lineage>
        <taxon>unclassified sequences</taxon>
        <taxon>metagenomes</taxon>
        <taxon>ecological metagenomes</taxon>
    </lineage>
</organism>
<protein>
    <submittedName>
        <fullName evidence="1">Uncharacterized protein</fullName>
    </submittedName>
</protein>
<proteinExistence type="predicted"/>
<dbReference type="EMBL" id="VSSQ01047659">
    <property type="protein sequence ID" value="MPN01663.1"/>
    <property type="molecule type" value="Genomic_DNA"/>
</dbReference>
<reference evidence="1" key="1">
    <citation type="submission" date="2019-08" db="EMBL/GenBank/DDBJ databases">
        <authorList>
            <person name="Kucharzyk K."/>
            <person name="Murdoch R.W."/>
            <person name="Higgins S."/>
            <person name="Loffler F."/>
        </authorList>
    </citation>
    <scope>NUCLEOTIDE SEQUENCE</scope>
</reference>